<name>A0A444Y9Z9_ARAHY</name>
<evidence type="ECO:0008006" key="3">
    <source>
        <dbReference type="Google" id="ProtNLM"/>
    </source>
</evidence>
<sequence length="109" mass="13076">MPATADATTLRQYMKCYIMLLIGGYLMIDKSNNQVHIKWLPSFEDFERLIGMGQQSKDQFDQRVLRWRLLLDWLQLHENQEMDDCSTLVYFNIVGFHHIDWVKFQFDGQ</sequence>
<dbReference type="EMBL" id="SDMP01000017">
    <property type="protein sequence ID" value="RYQ98715.1"/>
    <property type="molecule type" value="Genomic_DNA"/>
</dbReference>
<keyword evidence="2" id="KW-1185">Reference proteome</keyword>
<gene>
    <name evidence="1" type="ORF">Ahy_B07g086478</name>
</gene>
<organism evidence="1 2">
    <name type="scientific">Arachis hypogaea</name>
    <name type="common">Peanut</name>
    <dbReference type="NCBI Taxonomy" id="3818"/>
    <lineage>
        <taxon>Eukaryota</taxon>
        <taxon>Viridiplantae</taxon>
        <taxon>Streptophyta</taxon>
        <taxon>Embryophyta</taxon>
        <taxon>Tracheophyta</taxon>
        <taxon>Spermatophyta</taxon>
        <taxon>Magnoliopsida</taxon>
        <taxon>eudicotyledons</taxon>
        <taxon>Gunneridae</taxon>
        <taxon>Pentapetalae</taxon>
        <taxon>rosids</taxon>
        <taxon>fabids</taxon>
        <taxon>Fabales</taxon>
        <taxon>Fabaceae</taxon>
        <taxon>Papilionoideae</taxon>
        <taxon>50 kb inversion clade</taxon>
        <taxon>dalbergioids sensu lato</taxon>
        <taxon>Dalbergieae</taxon>
        <taxon>Pterocarpus clade</taxon>
        <taxon>Arachis</taxon>
    </lineage>
</organism>
<protein>
    <recommendedName>
        <fullName evidence="3">Aminotransferase-like plant mobile domain-containing protein</fullName>
    </recommendedName>
</protein>
<dbReference type="Proteomes" id="UP000289738">
    <property type="component" value="Chromosome B07"/>
</dbReference>
<reference evidence="1 2" key="1">
    <citation type="submission" date="2019-01" db="EMBL/GenBank/DDBJ databases">
        <title>Sequencing of cultivated peanut Arachis hypogaea provides insights into genome evolution and oil improvement.</title>
        <authorList>
            <person name="Chen X."/>
        </authorList>
    </citation>
    <scope>NUCLEOTIDE SEQUENCE [LARGE SCALE GENOMIC DNA]</scope>
    <source>
        <strain evidence="2">cv. Fuhuasheng</strain>
        <tissue evidence="1">Leaves</tissue>
    </source>
</reference>
<comment type="caution">
    <text evidence="1">The sequence shown here is derived from an EMBL/GenBank/DDBJ whole genome shotgun (WGS) entry which is preliminary data.</text>
</comment>
<accession>A0A444Y9Z9</accession>
<dbReference type="AlphaFoldDB" id="A0A444Y9Z9"/>
<proteinExistence type="predicted"/>
<evidence type="ECO:0000313" key="2">
    <source>
        <dbReference type="Proteomes" id="UP000289738"/>
    </source>
</evidence>
<evidence type="ECO:0000313" key="1">
    <source>
        <dbReference type="EMBL" id="RYQ98715.1"/>
    </source>
</evidence>